<reference evidence="1" key="1">
    <citation type="submission" date="2021-01" db="EMBL/GenBank/DDBJ databases">
        <authorList>
            <person name="Corre E."/>
            <person name="Pelletier E."/>
            <person name="Niang G."/>
            <person name="Scheremetjew M."/>
            <person name="Finn R."/>
            <person name="Kale V."/>
            <person name="Holt S."/>
            <person name="Cochrane G."/>
            <person name="Meng A."/>
            <person name="Brown T."/>
            <person name="Cohen L."/>
        </authorList>
    </citation>
    <scope>NUCLEOTIDE SEQUENCE</scope>
    <source>
        <strain evidence="1">CCMP3303</strain>
    </source>
</reference>
<dbReference type="SUPFAM" id="SSF53335">
    <property type="entry name" value="S-adenosyl-L-methionine-dependent methyltransferases"/>
    <property type="match status" value="1"/>
</dbReference>
<name>A0A7S0AF73_9STRA</name>
<evidence type="ECO:0000313" key="1">
    <source>
        <dbReference type="EMBL" id="CAD8362011.1"/>
    </source>
</evidence>
<protein>
    <recommendedName>
        <fullName evidence="2">O-methyltransferase domain-containing protein</fullName>
    </recommendedName>
</protein>
<evidence type="ECO:0008006" key="2">
    <source>
        <dbReference type="Google" id="ProtNLM"/>
    </source>
</evidence>
<gene>
    <name evidence="1" type="ORF">MPOL1434_LOCUS1714</name>
</gene>
<sequence length="284" mass="31525">MPGTTSGHYESHTADSYESAYFYSPGEYTYYLRDMVKQVLHLQSSSSLPSSSSTIRRRLIDIGGGTGNFTRMILEDVPNIEGVVIDPFLEAGGSDTRSTGGDMQFVKASAEDFAETASSSNGGEWWKGGYHYILMKEVVHHFPYDARSDIFRGLRSGLATTNQESNVGPSLLIVTRPQIDIDYPLWPAARQVWTANQPSASDIESDLAIAGFQDVQSKIQTYPASIKLDRWLDMVQSRFWSTFANFSDGELEAACDLIQEEAKSKTDGDGVVHFEDRLVFITAR</sequence>
<dbReference type="AlphaFoldDB" id="A0A7S0AF73"/>
<proteinExistence type="predicted"/>
<dbReference type="InterPro" id="IPR029063">
    <property type="entry name" value="SAM-dependent_MTases_sf"/>
</dbReference>
<dbReference type="Gene3D" id="3.40.50.150">
    <property type="entry name" value="Vaccinia Virus protein VP39"/>
    <property type="match status" value="1"/>
</dbReference>
<organism evidence="1">
    <name type="scientific">Minutocellus polymorphus</name>
    <dbReference type="NCBI Taxonomy" id="265543"/>
    <lineage>
        <taxon>Eukaryota</taxon>
        <taxon>Sar</taxon>
        <taxon>Stramenopiles</taxon>
        <taxon>Ochrophyta</taxon>
        <taxon>Bacillariophyta</taxon>
        <taxon>Mediophyceae</taxon>
        <taxon>Cymatosirophycidae</taxon>
        <taxon>Cymatosirales</taxon>
        <taxon>Cymatosiraceae</taxon>
        <taxon>Minutocellus</taxon>
    </lineage>
</organism>
<dbReference type="EMBL" id="HBEJ01002919">
    <property type="protein sequence ID" value="CAD8362011.1"/>
    <property type="molecule type" value="Transcribed_RNA"/>
</dbReference>
<accession>A0A7S0AF73</accession>